<evidence type="ECO:0000313" key="2">
    <source>
        <dbReference type="Proteomes" id="UP001190700"/>
    </source>
</evidence>
<keyword evidence="2" id="KW-1185">Reference proteome</keyword>
<protein>
    <submittedName>
        <fullName evidence="1">Uncharacterized protein</fullName>
    </submittedName>
</protein>
<dbReference type="Proteomes" id="UP001190700">
    <property type="component" value="Unassembled WGS sequence"/>
</dbReference>
<dbReference type="EMBL" id="LGRX02015576">
    <property type="protein sequence ID" value="KAK3263292.1"/>
    <property type="molecule type" value="Genomic_DNA"/>
</dbReference>
<gene>
    <name evidence="1" type="ORF">CYMTET_27896</name>
</gene>
<organism evidence="1 2">
    <name type="scientific">Cymbomonas tetramitiformis</name>
    <dbReference type="NCBI Taxonomy" id="36881"/>
    <lineage>
        <taxon>Eukaryota</taxon>
        <taxon>Viridiplantae</taxon>
        <taxon>Chlorophyta</taxon>
        <taxon>Pyramimonadophyceae</taxon>
        <taxon>Pyramimonadales</taxon>
        <taxon>Pyramimonadaceae</taxon>
        <taxon>Cymbomonas</taxon>
    </lineage>
</organism>
<comment type="caution">
    <text evidence="1">The sequence shown here is derived from an EMBL/GenBank/DDBJ whole genome shotgun (WGS) entry which is preliminary data.</text>
</comment>
<sequence>MQRAIKLQPYLYTDRGTNERYLDIPFLRPVSFVDTRECYEDEEDDRQTLNDNSLRMRTPVVQNEHEGAGCTAIRLHASSVFQRGLACFFQPDAHRKLGIRLREHAEMTPTTQEMRRLKQVNWRRIQPTASPSNAQRFAGDDDYPMYLPNGRTQIAELFEALETLPMACTIPRGCLVRVVSDDLLKEHSTTAANEGKVLRYFRQHGISVNDIHEKPSQMSYVELLDQLLVKNHADTGKIDITASAHVQGHRLLKSILDDASVELQHDIVSNSRDVENVRDKLVSVMMYTEFYDARAYSYLINTKCLRMDTNAWLPASPSDTSSDRSLARSAELFTMDTDHLQQVFYLRQDNAVTDIMNDNDLTFLSGVKVASATDLMTLFDQHRLLLVAPDDGDARAITYDDVRVRKGAASKRTPGSIVNTNVHAIDTQRTCWVSQGIELFVTAMEEEFNKFVTSLTAIDEAVLYRVRATPIHSSKIKKALLSSRLRNAVAATVEYYRRMDTDSSTLQELCAESDARVVAGSNAHHKPDDRERRSMVFEFAKDYHEALKKLRMHDLHLLKDCCSVSSTDDNDPFLKNIDSKHVPVLRNLLRYATTDTFIFDSPYPDVVETPSQVSDRLQTSIIHVLHDAKNFVTWVETTSASSDREIQELYEFLRDEAVVWLRRIAVEYGQLGDDTSAEVARDSSDDATALFWLRYMRNAERRKRAYDAWREEWSGGFTGFACVNGRMFRHPPSIPKAEQLRDLTHVELWSVVALELQLCLARHSLRMMHRGSACETSK</sequence>
<proteinExistence type="predicted"/>
<accession>A0AAE0FP89</accession>
<name>A0AAE0FP89_9CHLO</name>
<evidence type="ECO:0000313" key="1">
    <source>
        <dbReference type="EMBL" id="KAK3263292.1"/>
    </source>
</evidence>
<dbReference type="AlphaFoldDB" id="A0AAE0FP89"/>
<reference evidence="1 2" key="1">
    <citation type="journal article" date="2015" name="Genome Biol. Evol.">
        <title>Comparative Genomics of a Bacterivorous Green Alga Reveals Evolutionary Causalities and Consequences of Phago-Mixotrophic Mode of Nutrition.</title>
        <authorList>
            <person name="Burns J.A."/>
            <person name="Paasch A."/>
            <person name="Narechania A."/>
            <person name="Kim E."/>
        </authorList>
    </citation>
    <scope>NUCLEOTIDE SEQUENCE [LARGE SCALE GENOMIC DNA]</scope>
    <source>
        <strain evidence="1 2">PLY_AMNH</strain>
    </source>
</reference>